<sequence length="179" mass="19626">MWNSQSLNSHTCHDDCANAPSGTKCFINCKEYHECLEGLLIRVTCDANLVVDPDTLECALIPDVCPPCGTRDNCATQVPSTVATQVPSTVAVSPCDDCPNQPNGIRCFRDCNSYITCTNGQPQRVNCDTNDDMVVDPKTVRCEDIEEVCPPCGENDYEDECPQIHEDDFDINNLTGGQD</sequence>
<keyword evidence="2" id="KW-1185">Reference proteome</keyword>
<accession>A0A8J1UV20</accession>
<dbReference type="EMBL" id="CAIIXF020000001">
    <property type="protein sequence ID" value="CAH1772592.1"/>
    <property type="molecule type" value="Genomic_DNA"/>
</dbReference>
<dbReference type="Proteomes" id="UP000749559">
    <property type="component" value="Unassembled WGS sequence"/>
</dbReference>
<reference evidence="1" key="1">
    <citation type="submission" date="2022-03" db="EMBL/GenBank/DDBJ databases">
        <authorList>
            <person name="Martin C."/>
        </authorList>
    </citation>
    <scope>NUCLEOTIDE SEQUENCE</scope>
</reference>
<organism evidence="1 2">
    <name type="scientific">Owenia fusiformis</name>
    <name type="common">Polychaete worm</name>
    <dbReference type="NCBI Taxonomy" id="6347"/>
    <lineage>
        <taxon>Eukaryota</taxon>
        <taxon>Metazoa</taxon>
        <taxon>Spiralia</taxon>
        <taxon>Lophotrochozoa</taxon>
        <taxon>Annelida</taxon>
        <taxon>Polychaeta</taxon>
        <taxon>Sedentaria</taxon>
        <taxon>Canalipalpata</taxon>
        <taxon>Sabellida</taxon>
        <taxon>Oweniida</taxon>
        <taxon>Oweniidae</taxon>
        <taxon>Owenia</taxon>
    </lineage>
</organism>
<dbReference type="AlphaFoldDB" id="A0A8J1UV20"/>
<comment type="caution">
    <text evidence="1">The sequence shown here is derived from an EMBL/GenBank/DDBJ whole genome shotgun (WGS) entry which is preliminary data.</text>
</comment>
<proteinExistence type="predicted"/>
<evidence type="ECO:0000313" key="1">
    <source>
        <dbReference type="EMBL" id="CAH1772592.1"/>
    </source>
</evidence>
<protein>
    <submittedName>
        <fullName evidence="1">Uncharacterized protein</fullName>
    </submittedName>
</protein>
<evidence type="ECO:0000313" key="2">
    <source>
        <dbReference type="Proteomes" id="UP000749559"/>
    </source>
</evidence>
<gene>
    <name evidence="1" type="ORF">OFUS_LOCUS329</name>
</gene>
<name>A0A8J1UV20_OWEFU</name>